<gene>
    <name evidence="8" type="ORF">GCM10017621_17070</name>
</gene>
<dbReference type="GO" id="GO:0022900">
    <property type="term" value="P:electron transport chain"/>
    <property type="evidence" value="ECO:0007669"/>
    <property type="project" value="InterPro"/>
</dbReference>
<reference evidence="8" key="2">
    <citation type="submission" date="2023-01" db="EMBL/GenBank/DDBJ databases">
        <authorList>
            <person name="Sun Q."/>
            <person name="Evtushenko L."/>
        </authorList>
    </citation>
    <scope>NUCLEOTIDE SEQUENCE</scope>
    <source>
        <strain evidence="8">VKM B-1513</strain>
    </source>
</reference>
<dbReference type="PANTHER" id="PTHR12219:SF8">
    <property type="entry name" value="NADH DEHYDROGENASE [UBIQUINONE] IRON-SULFUR PROTEIN 4, MITOCHONDRIAL"/>
    <property type="match status" value="1"/>
</dbReference>
<comment type="subcellular location">
    <subcellularLocation>
        <location evidence="1">Membrane</location>
    </subcellularLocation>
</comment>
<keyword evidence="5" id="KW-0249">Electron transport</keyword>
<keyword evidence="6" id="KW-0472">Membrane</keyword>
<feature type="region of interest" description="Disordered" evidence="7">
    <location>
        <begin position="81"/>
        <end position="101"/>
    </location>
</feature>
<dbReference type="Gene3D" id="3.30.160.190">
    <property type="entry name" value="atu1810 like domain"/>
    <property type="match status" value="1"/>
</dbReference>
<keyword evidence="4" id="KW-0809">Transit peptide</keyword>
<evidence type="ECO:0000256" key="4">
    <source>
        <dbReference type="ARBA" id="ARBA00022946"/>
    </source>
</evidence>
<keyword evidence="3" id="KW-0679">Respiratory chain</keyword>
<evidence type="ECO:0000256" key="1">
    <source>
        <dbReference type="ARBA" id="ARBA00004370"/>
    </source>
</evidence>
<sequence>MFARIYRPARNAMQSGRGKTKKWVLEFSPEMAKKPDPLMGWTSSSDMRSQIRLKFDSQEDAVAYAKRQGIPFQVVEPHEPKRYEKSYADNFSADRKQPWSH</sequence>
<dbReference type="Proteomes" id="UP001143486">
    <property type="component" value="Unassembled WGS sequence"/>
</dbReference>
<dbReference type="InterPro" id="IPR006885">
    <property type="entry name" value="NADH_UbQ_FeS_4_mit-like"/>
</dbReference>
<evidence type="ECO:0000313" key="8">
    <source>
        <dbReference type="EMBL" id="GLK52199.1"/>
    </source>
</evidence>
<dbReference type="PANTHER" id="PTHR12219">
    <property type="entry name" value="NADH-UBIQUINONE OXIDOREDUCTASE"/>
    <property type="match status" value="1"/>
</dbReference>
<evidence type="ECO:0000256" key="5">
    <source>
        <dbReference type="ARBA" id="ARBA00022982"/>
    </source>
</evidence>
<keyword evidence="9" id="KW-1185">Reference proteome</keyword>
<evidence type="ECO:0000256" key="3">
    <source>
        <dbReference type="ARBA" id="ARBA00022660"/>
    </source>
</evidence>
<evidence type="ECO:0000256" key="6">
    <source>
        <dbReference type="ARBA" id="ARBA00023136"/>
    </source>
</evidence>
<dbReference type="RefSeq" id="WP_271186568.1">
    <property type="nucleotide sequence ID" value="NZ_BSFE01000004.1"/>
</dbReference>
<name>A0A9W6MNS5_9PROT</name>
<evidence type="ECO:0000256" key="7">
    <source>
        <dbReference type="SAM" id="MobiDB-lite"/>
    </source>
</evidence>
<proteinExistence type="predicted"/>
<dbReference type="GO" id="GO:0016020">
    <property type="term" value="C:membrane"/>
    <property type="evidence" value="ECO:0007669"/>
    <property type="project" value="UniProtKB-SubCell"/>
</dbReference>
<dbReference type="InterPro" id="IPR038532">
    <property type="entry name" value="NDUFS4-like_sf"/>
</dbReference>
<dbReference type="EMBL" id="BSFE01000004">
    <property type="protein sequence ID" value="GLK52199.1"/>
    <property type="molecule type" value="Genomic_DNA"/>
</dbReference>
<keyword evidence="2" id="KW-0813">Transport</keyword>
<protein>
    <submittedName>
        <fullName evidence="8">NADH-ubiquinone oxidoreductase</fullName>
    </submittedName>
</protein>
<accession>A0A9W6MNS5</accession>
<evidence type="ECO:0000313" key="9">
    <source>
        <dbReference type="Proteomes" id="UP001143486"/>
    </source>
</evidence>
<comment type="caution">
    <text evidence="8">The sequence shown here is derived from an EMBL/GenBank/DDBJ whole genome shotgun (WGS) entry which is preliminary data.</text>
</comment>
<evidence type="ECO:0000256" key="2">
    <source>
        <dbReference type="ARBA" id="ARBA00022448"/>
    </source>
</evidence>
<dbReference type="Pfam" id="PF04800">
    <property type="entry name" value="NDUS4"/>
    <property type="match status" value="1"/>
</dbReference>
<organism evidence="8 9">
    <name type="scientific">Maricaulis virginensis</name>
    <dbReference type="NCBI Taxonomy" id="144022"/>
    <lineage>
        <taxon>Bacteria</taxon>
        <taxon>Pseudomonadati</taxon>
        <taxon>Pseudomonadota</taxon>
        <taxon>Alphaproteobacteria</taxon>
        <taxon>Maricaulales</taxon>
        <taxon>Maricaulaceae</taxon>
        <taxon>Maricaulis</taxon>
    </lineage>
</organism>
<reference evidence="8" key="1">
    <citation type="journal article" date="2014" name="Int. J. Syst. Evol. Microbiol.">
        <title>Complete genome sequence of Corynebacterium casei LMG S-19264T (=DSM 44701T), isolated from a smear-ripened cheese.</title>
        <authorList>
            <consortium name="US DOE Joint Genome Institute (JGI-PGF)"/>
            <person name="Walter F."/>
            <person name="Albersmeier A."/>
            <person name="Kalinowski J."/>
            <person name="Ruckert C."/>
        </authorList>
    </citation>
    <scope>NUCLEOTIDE SEQUENCE</scope>
    <source>
        <strain evidence="8">VKM B-1513</strain>
    </source>
</reference>
<dbReference type="AlphaFoldDB" id="A0A9W6MNS5"/>